<dbReference type="InterPro" id="IPR000719">
    <property type="entry name" value="Prot_kinase_dom"/>
</dbReference>
<evidence type="ECO:0000259" key="3">
    <source>
        <dbReference type="PROSITE" id="PS50011"/>
    </source>
</evidence>
<feature type="compositionally biased region" description="Polar residues" evidence="1">
    <location>
        <begin position="26"/>
        <end position="35"/>
    </location>
</feature>
<dbReference type="OrthoDB" id="190444at2"/>
<organism evidence="4 5">
    <name type="scientific">Nibricoccus aquaticus</name>
    <dbReference type="NCBI Taxonomy" id="2576891"/>
    <lineage>
        <taxon>Bacteria</taxon>
        <taxon>Pseudomonadati</taxon>
        <taxon>Verrucomicrobiota</taxon>
        <taxon>Opitutia</taxon>
        <taxon>Opitutales</taxon>
        <taxon>Opitutaceae</taxon>
        <taxon>Nibricoccus</taxon>
    </lineage>
</organism>
<feature type="region of interest" description="Disordered" evidence="1">
    <location>
        <begin position="911"/>
        <end position="935"/>
    </location>
</feature>
<dbReference type="Pfam" id="PF00069">
    <property type="entry name" value="Pkinase"/>
    <property type="match status" value="1"/>
</dbReference>
<evidence type="ECO:0000256" key="1">
    <source>
        <dbReference type="SAM" id="MobiDB-lite"/>
    </source>
</evidence>
<protein>
    <recommendedName>
        <fullName evidence="3">Protein kinase domain-containing protein</fullName>
    </recommendedName>
</protein>
<dbReference type="SUPFAM" id="SSF56112">
    <property type="entry name" value="Protein kinase-like (PK-like)"/>
    <property type="match status" value="1"/>
</dbReference>
<evidence type="ECO:0000256" key="2">
    <source>
        <dbReference type="SAM" id="Phobius"/>
    </source>
</evidence>
<reference evidence="4 5" key="1">
    <citation type="submission" date="2017-09" db="EMBL/GenBank/DDBJ databases">
        <title>Complete genome sequence of Verrucomicrobial strain HZ-65, isolated from freshwater.</title>
        <authorList>
            <person name="Choi A."/>
        </authorList>
    </citation>
    <scope>NUCLEOTIDE SEQUENCE [LARGE SCALE GENOMIC DNA]</scope>
    <source>
        <strain evidence="4 5">HZ-65</strain>
    </source>
</reference>
<dbReference type="KEGG" id="vbh:CMV30_15805"/>
<dbReference type="InterPro" id="IPR011009">
    <property type="entry name" value="Kinase-like_dom_sf"/>
</dbReference>
<dbReference type="SMART" id="SM00220">
    <property type="entry name" value="S_TKc"/>
    <property type="match status" value="1"/>
</dbReference>
<feature type="compositionally biased region" description="Basic and acidic residues" evidence="1">
    <location>
        <begin position="926"/>
        <end position="935"/>
    </location>
</feature>
<dbReference type="RefSeq" id="WP_096056925.1">
    <property type="nucleotide sequence ID" value="NZ_CP023344.1"/>
</dbReference>
<accession>A0A290Q9U6</accession>
<keyword evidence="2" id="KW-1133">Transmembrane helix</keyword>
<feature type="transmembrane region" description="Helical" evidence="2">
    <location>
        <begin position="630"/>
        <end position="649"/>
    </location>
</feature>
<feature type="transmembrane region" description="Helical" evidence="2">
    <location>
        <begin position="603"/>
        <end position="624"/>
    </location>
</feature>
<keyword evidence="2" id="KW-0812">Transmembrane</keyword>
<dbReference type="GO" id="GO:0005524">
    <property type="term" value="F:ATP binding"/>
    <property type="evidence" value="ECO:0007669"/>
    <property type="project" value="InterPro"/>
</dbReference>
<evidence type="ECO:0000313" key="4">
    <source>
        <dbReference type="EMBL" id="ATC65294.1"/>
    </source>
</evidence>
<proteinExistence type="predicted"/>
<feature type="domain" description="Protein kinase" evidence="3">
    <location>
        <begin position="28"/>
        <end position="316"/>
    </location>
</feature>
<dbReference type="PROSITE" id="PS50011">
    <property type="entry name" value="PROTEIN_KINASE_DOM"/>
    <property type="match status" value="1"/>
</dbReference>
<dbReference type="EMBL" id="CP023344">
    <property type="protein sequence ID" value="ATC65294.1"/>
    <property type="molecule type" value="Genomic_DNA"/>
</dbReference>
<keyword evidence="5" id="KW-1185">Reference proteome</keyword>
<keyword evidence="2" id="KW-0472">Membrane</keyword>
<name>A0A290Q9U6_9BACT</name>
<feature type="region of interest" description="Disordered" evidence="1">
    <location>
        <begin position="1"/>
        <end position="36"/>
    </location>
</feature>
<feature type="region of interest" description="Disordered" evidence="1">
    <location>
        <begin position="753"/>
        <end position="781"/>
    </location>
</feature>
<evidence type="ECO:0000313" key="5">
    <source>
        <dbReference type="Proteomes" id="UP000217265"/>
    </source>
</evidence>
<gene>
    <name evidence="4" type="ORF">CMV30_15805</name>
</gene>
<dbReference type="GO" id="GO:0004672">
    <property type="term" value="F:protein kinase activity"/>
    <property type="evidence" value="ECO:0007669"/>
    <property type="project" value="InterPro"/>
</dbReference>
<dbReference type="AlphaFoldDB" id="A0A290Q9U6"/>
<dbReference type="Proteomes" id="UP000217265">
    <property type="component" value="Chromosome"/>
</dbReference>
<dbReference type="Gene3D" id="1.10.510.10">
    <property type="entry name" value="Transferase(Phosphotransferase) domain 1"/>
    <property type="match status" value="1"/>
</dbReference>
<sequence length="935" mass="102471">MLPETDDSGGLAPPSVPVDSAEASPASPTSGSPIASGQRWHAYQIGDAIHCDAGWAFHAVNVGALEDVCIFVRPIDEGRAARAEAWSKLQNGKYPGLIEVFDAVEENGFRFETTQVPPATTMREWANTHQASLDDVEALVKQLAAAVQAMHLVGVVHCNLNLDTIHLVAADAGLKVLIGGLDTATLYDQSGLIPLPVNPLYAPPEAAGLTKHRAGAGLRAWDWWSLGRIMQELVIGQPVLGLVLDRDVSKMTHELRARAEELLLERDSAGPKAGAVEKMPPISDDLASLLRGLLSSCRDGRWGWREVQCWLKRETLPDRYELTRNDRLFVWRDRAFTVAEAAAFFRTEEHWAAGVDQLFDVKNPASFIAFASREQELSGVREQLDALRDFVQLPAWRECPVEVVRTVIAAASWLQIGGEREPLLLRGKRVDSALLRALLKSEPLAEGLALVRALIAPPFVQLIAARDPETARLLTVVGTSTTETMATAEKNEWLTVSDPAAVARLLSSVLEGETELVRHREELKKRFALSRDPQLEAIFKAPKAKHRELILLVFAAGDPERTGFVTHLDWSRERYMVLRERGERLAAKLFWLRLGQLMQTGPLVFLRWPWVIGVWAGLAAIVAVLAPPPLGLVVGVALALVLFGLRVLVCASQRGCVRRYAHDPQEIWTMRSRADRCAKEAEAALPGDPVRKPGMVAAELASINREIVGLALDPAPEAVRAPSELRAGWLGSGLGWLLAVGALGWTGWSHMPQAETAPEGSELANQLPGVAGDPARPVGKPKTVLTSEEQFFSDPRSVYVSWNFEEPDEAPALPVRGYAKPTPEQVATALIDGQKLLAPYAPQTAQGVIAIPVATSDEPGVMLYDVKRRMLLERRIFKLEQLPATDRSWHELNRRKILYLGEPPELSLEMWADESAARPSPAAEPARAERPVATP</sequence>